<protein>
    <recommendedName>
        <fullName evidence="5">tRNA pseudouridine synthase B</fullName>
        <ecNumber evidence="5">5.4.99.25</ecNumber>
    </recommendedName>
    <alternativeName>
        <fullName evidence="5">tRNA pseudouridine(55) synthase</fullName>
        <shortName evidence="5">Psi55 synthase</shortName>
    </alternativeName>
    <alternativeName>
        <fullName evidence="5">tRNA pseudouridylate synthase</fullName>
    </alternativeName>
    <alternativeName>
        <fullName evidence="5">tRNA-uridine isomerase</fullName>
    </alternativeName>
</protein>
<dbReference type="InterPro" id="IPR015947">
    <property type="entry name" value="PUA-like_sf"/>
</dbReference>
<evidence type="ECO:0000256" key="2">
    <source>
        <dbReference type="ARBA" id="ARBA00005642"/>
    </source>
</evidence>
<gene>
    <name evidence="5" type="primary">truB</name>
</gene>
<name>E0XQB5_9GAMM</name>
<dbReference type="GO" id="GO:0160148">
    <property type="term" value="F:tRNA pseudouridine(55) synthase activity"/>
    <property type="evidence" value="ECO:0007669"/>
    <property type="project" value="UniProtKB-EC"/>
</dbReference>
<dbReference type="InterPro" id="IPR036974">
    <property type="entry name" value="PUA_sf"/>
</dbReference>
<dbReference type="CDD" id="cd21152">
    <property type="entry name" value="PUA_TruB_bacterial"/>
    <property type="match status" value="1"/>
</dbReference>
<dbReference type="InterPro" id="IPR020103">
    <property type="entry name" value="PsdUridine_synth_cat_dom_sf"/>
</dbReference>
<keyword evidence="4 5" id="KW-0413">Isomerase</keyword>
<dbReference type="FunFam" id="2.30.130.10:FF:000012">
    <property type="entry name" value="tRNA pseudouridine synthase B"/>
    <property type="match status" value="1"/>
</dbReference>
<dbReference type="SUPFAM" id="SSF55120">
    <property type="entry name" value="Pseudouridine synthase"/>
    <property type="match status" value="1"/>
</dbReference>
<evidence type="ECO:0000256" key="1">
    <source>
        <dbReference type="ARBA" id="ARBA00000385"/>
    </source>
</evidence>
<feature type="domain" description="Pseudouridine synthase II N-terminal" evidence="6">
    <location>
        <begin position="32"/>
        <end position="180"/>
    </location>
</feature>
<accession>E0XQB5</accession>
<evidence type="ECO:0000256" key="5">
    <source>
        <dbReference type="HAMAP-Rule" id="MF_01080"/>
    </source>
</evidence>
<dbReference type="FunFam" id="3.30.2350.10:FF:000011">
    <property type="entry name" value="tRNA pseudouridine synthase B"/>
    <property type="match status" value="1"/>
</dbReference>
<evidence type="ECO:0000256" key="3">
    <source>
        <dbReference type="ARBA" id="ARBA00022694"/>
    </source>
</evidence>
<feature type="domain" description="tRNA pseudouridine synthase II TruB subfamily 1 C-terminal" evidence="7">
    <location>
        <begin position="243"/>
        <end position="301"/>
    </location>
</feature>
<sequence>MARRRKGRPVDGILVVDKPAGISSNDVVQQAKRLFGAQKVGHTGSLDPLATGVLPLCFGEATKFSRYLLDANKTYWTRIRIGVSTETGDADGDVVEEVDASAITRTQVSDALDKFVGEIEQIPSMYSALKYQGQPLYELARQGIEVERAPREVTIYSAELLQFAEAYIELRVHCSKGTYIRSLAEDLGRALGCGGHVSALRRLAAGPYAEAQALTLERLREIEDPQEMDALLLPIASSLGSLPSVRLQKDGTYYLRQGQPVQVDHAPKDGWVQIFECAEEDRFLGVGEVLTDGRIAPRRLVASE</sequence>
<evidence type="ECO:0000259" key="7">
    <source>
        <dbReference type="Pfam" id="PF09157"/>
    </source>
</evidence>
<dbReference type="Gene3D" id="3.30.2350.10">
    <property type="entry name" value="Pseudouridine synthase"/>
    <property type="match status" value="1"/>
</dbReference>
<evidence type="ECO:0000256" key="4">
    <source>
        <dbReference type="ARBA" id="ARBA00023235"/>
    </source>
</evidence>
<feature type="domain" description="tRNA pseudouridylate synthase B C-terminal" evidence="8">
    <location>
        <begin position="181"/>
        <end position="239"/>
    </location>
</feature>
<dbReference type="InterPro" id="IPR032819">
    <property type="entry name" value="TruB_C"/>
</dbReference>
<dbReference type="PANTHER" id="PTHR13767:SF2">
    <property type="entry name" value="PSEUDOURIDYLATE SYNTHASE TRUB1"/>
    <property type="match status" value="1"/>
</dbReference>
<dbReference type="EMBL" id="GU474841">
    <property type="protein sequence ID" value="ADI16606.1"/>
    <property type="molecule type" value="Genomic_DNA"/>
</dbReference>
<dbReference type="HAMAP" id="MF_01080">
    <property type="entry name" value="TruB_bact"/>
    <property type="match status" value="1"/>
</dbReference>
<comment type="function">
    <text evidence="5">Responsible for synthesis of pseudouridine from uracil-55 in the psi GC loop of transfer RNAs.</text>
</comment>
<dbReference type="Pfam" id="PF09157">
    <property type="entry name" value="TruB-C_2"/>
    <property type="match status" value="1"/>
</dbReference>
<dbReference type="NCBIfam" id="TIGR00431">
    <property type="entry name" value="TruB"/>
    <property type="match status" value="1"/>
</dbReference>
<evidence type="ECO:0000313" key="9">
    <source>
        <dbReference type="EMBL" id="ADI16606.1"/>
    </source>
</evidence>
<reference evidence="9" key="1">
    <citation type="journal article" date="2011" name="Environ. Microbiol.">
        <title>Time-series analyses of Monterey Bay coastal microbial picoplankton using a 'genome proxy' microarray.</title>
        <authorList>
            <person name="Rich V.I."/>
            <person name="Pham V.D."/>
            <person name="Eppley J."/>
            <person name="Shi Y."/>
            <person name="DeLong E.F."/>
        </authorList>
    </citation>
    <scope>NUCLEOTIDE SEQUENCE</scope>
</reference>
<evidence type="ECO:0000259" key="8">
    <source>
        <dbReference type="Pfam" id="PF16198"/>
    </source>
</evidence>
<feature type="active site" description="Nucleophile" evidence="5">
    <location>
        <position position="47"/>
    </location>
</feature>
<dbReference type="Pfam" id="PF16198">
    <property type="entry name" value="TruB_C_2"/>
    <property type="match status" value="1"/>
</dbReference>
<proteinExistence type="inferred from homology"/>
<dbReference type="InterPro" id="IPR014780">
    <property type="entry name" value="tRNA_psdUridine_synth_TruB"/>
</dbReference>
<dbReference type="EC" id="5.4.99.25" evidence="5"/>
<dbReference type="InterPro" id="IPR002501">
    <property type="entry name" value="PsdUridine_synth_N"/>
</dbReference>
<dbReference type="GO" id="GO:0003723">
    <property type="term" value="F:RNA binding"/>
    <property type="evidence" value="ECO:0007669"/>
    <property type="project" value="InterPro"/>
</dbReference>
<dbReference type="InterPro" id="IPR015240">
    <property type="entry name" value="tRNA_sdUridine_synth_fam1_C"/>
</dbReference>
<evidence type="ECO:0000259" key="6">
    <source>
        <dbReference type="Pfam" id="PF01509"/>
    </source>
</evidence>
<dbReference type="GO" id="GO:1990481">
    <property type="term" value="P:mRNA pseudouridine synthesis"/>
    <property type="evidence" value="ECO:0007669"/>
    <property type="project" value="TreeGrafter"/>
</dbReference>
<dbReference type="CDD" id="cd02573">
    <property type="entry name" value="PseudoU_synth_EcTruB"/>
    <property type="match status" value="1"/>
</dbReference>
<dbReference type="Gene3D" id="2.30.130.10">
    <property type="entry name" value="PUA domain"/>
    <property type="match status" value="1"/>
</dbReference>
<dbReference type="PANTHER" id="PTHR13767">
    <property type="entry name" value="TRNA-PSEUDOURIDINE SYNTHASE"/>
    <property type="match status" value="1"/>
</dbReference>
<comment type="similarity">
    <text evidence="2 5">Belongs to the pseudouridine synthase TruB family. Type 1 subfamily.</text>
</comment>
<organism evidence="9">
    <name type="scientific">uncultured gamma proteobacterium HF0010_01E20</name>
    <dbReference type="NCBI Taxonomy" id="710977"/>
    <lineage>
        <taxon>Bacteria</taxon>
        <taxon>Pseudomonadati</taxon>
        <taxon>Pseudomonadota</taxon>
        <taxon>Gammaproteobacteria</taxon>
        <taxon>environmental samples</taxon>
    </lineage>
</organism>
<dbReference type="SUPFAM" id="SSF88697">
    <property type="entry name" value="PUA domain-like"/>
    <property type="match status" value="1"/>
</dbReference>
<dbReference type="AlphaFoldDB" id="E0XQB5"/>
<dbReference type="GO" id="GO:0031119">
    <property type="term" value="P:tRNA pseudouridine synthesis"/>
    <property type="evidence" value="ECO:0007669"/>
    <property type="project" value="UniProtKB-UniRule"/>
</dbReference>
<keyword evidence="3 5" id="KW-0819">tRNA processing</keyword>
<comment type="catalytic activity">
    <reaction evidence="1 5">
        <text>uridine(55) in tRNA = pseudouridine(55) in tRNA</text>
        <dbReference type="Rhea" id="RHEA:42532"/>
        <dbReference type="Rhea" id="RHEA-COMP:10101"/>
        <dbReference type="Rhea" id="RHEA-COMP:10102"/>
        <dbReference type="ChEBI" id="CHEBI:65314"/>
        <dbReference type="ChEBI" id="CHEBI:65315"/>
        <dbReference type="EC" id="5.4.99.25"/>
    </reaction>
</comment>
<dbReference type="Pfam" id="PF01509">
    <property type="entry name" value="TruB_N"/>
    <property type="match status" value="1"/>
</dbReference>